<evidence type="ECO:0000313" key="1">
    <source>
        <dbReference type="EMBL" id="KKK85485.1"/>
    </source>
</evidence>
<protein>
    <submittedName>
        <fullName evidence="1">Uncharacterized protein</fullName>
    </submittedName>
</protein>
<name>A0A0F8ZHH9_9ZZZZ</name>
<feature type="non-terminal residue" evidence="1">
    <location>
        <position position="47"/>
    </location>
</feature>
<dbReference type="EMBL" id="LAZR01051287">
    <property type="protein sequence ID" value="KKK85485.1"/>
    <property type="molecule type" value="Genomic_DNA"/>
</dbReference>
<accession>A0A0F8ZHH9</accession>
<sequence length="47" mass="5231">MFTALGRQSRGNRYDTPADLAINLSDGMWQLAPHLQIISDKIATITE</sequence>
<reference evidence="1" key="1">
    <citation type="journal article" date="2015" name="Nature">
        <title>Complex archaea that bridge the gap between prokaryotes and eukaryotes.</title>
        <authorList>
            <person name="Spang A."/>
            <person name="Saw J.H."/>
            <person name="Jorgensen S.L."/>
            <person name="Zaremba-Niedzwiedzka K."/>
            <person name="Martijn J."/>
            <person name="Lind A.E."/>
            <person name="van Eijk R."/>
            <person name="Schleper C."/>
            <person name="Guy L."/>
            <person name="Ettema T.J."/>
        </authorList>
    </citation>
    <scope>NUCLEOTIDE SEQUENCE</scope>
</reference>
<organism evidence="1">
    <name type="scientific">marine sediment metagenome</name>
    <dbReference type="NCBI Taxonomy" id="412755"/>
    <lineage>
        <taxon>unclassified sequences</taxon>
        <taxon>metagenomes</taxon>
        <taxon>ecological metagenomes</taxon>
    </lineage>
</organism>
<gene>
    <name evidence="1" type="ORF">LCGC14_2772840</name>
</gene>
<proteinExistence type="predicted"/>
<comment type="caution">
    <text evidence="1">The sequence shown here is derived from an EMBL/GenBank/DDBJ whole genome shotgun (WGS) entry which is preliminary data.</text>
</comment>
<dbReference type="AlphaFoldDB" id="A0A0F8ZHH9"/>